<keyword evidence="1" id="KW-1133">Transmembrane helix</keyword>
<evidence type="ECO:0000313" key="3">
    <source>
        <dbReference type="Proteomes" id="UP000655225"/>
    </source>
</evidence>
<sequence length="117" mass="12940">MILFYNQQQHHYGMFQGTYLFLAGIGFPQSVPPSGATAASTPPPHYYAHGYQTIPGNAVVERRPVSKRCLPCCDYREIPGYIACTIAAILAAIVILGVTKGRDVWLSRVVRTSKWIV</sequence>
<keyword evidence="3" id="KW-1185">Reference proteome</keyword>
<evidence type="ECO:0000313" key="2">
    <source>
        <dbReference type="EMBL" id="KAF8392604.1"/>
    </source>
</evidence>
<dbReference type="PANTHER" id="PTHR46631:SF4">
    <property type="entry name" value="OS06G0359400 PROTEIN"/>
    <property type="match status" value="1"/>
</dbReference>
<dbReference type="InterPro" id="IPR044804">
    <property type="entry name" value="Ribosomal_eL20z-like"/>
</dbReference>
<accession>A0A834YNR3</accession>
<dbReference type="OrthoDB" id="1304551at2759"/>
<dbReference type="EMBL" id="JABCRI010000016">
    <property type="protein sequence ID" value="KAF8392604.1"/>
    <property type="molecule type" value="Genomic_DNA"/>
</dbReference>
<dbReference type="AlphaFoldDB" id="A0A834YNR3"/>
<organism evidence="2 3">
    <name type="scientific">Tetracentron sinense</name>
    <name type="common">Spur-leaf</name>
    <dbReference type="NCBI Taxonomy" id="13715"/>
    <lineage>
        <taxon>Eukaryota</taxon>
        <taxon>Viridiplantae</taxon>
        <taxon>Streptophyta</taxon>
        <taxon>Embryophyta</taxon>
        <taxon>Tracheophyta</taxon>
        <taxon>Spermatophyta</taxon>
        <taxon>Magnoliopsida</taxon>
        <taxon>Trochodendrales</taxon>
        <taxon>Trochodendraceae</taxon>
        <taxon>Tetracentron</taxon>
    </lineage>
</organism>
<dbReference type="PANTHER" id="PTHR46631">
    <property type="entry name" value="60S RIBOSOMAL PROTEIN L18A-LIKE"/>
    <property type="match status" value="1"/>
</dbReference>
<name>A0A834YNR3_TETSI</name>
<keyword evidence="1" id="KW-0812">Transmembrane</keyword>
<dbReference type="Proteomes" id="UP000655225">
    <property type="component" value="Unassembled WGS sequence"/>
</dbReference>
<comment type="caution">
    <text evidence="2">The sequence shown here is derived from an EMBL/GenBank/DDBJ whole genome shotgun (WGS) entry which is preliminary data.</text>
</comment>
<keyword evidence="1" id="KW-0472">Membrane</keyword>
<gene>
    <name evidence="2" type="ORF">HHK36_022950</name>
</gene>
<protein>
    <submittedName>
        <fullName evidence="2">Uncharacterized protein</fullName>
    </submittedName>
</protein>
<reference evidence="2 3" key="1">
    <citation type="submission" date="2020-04" db="EMBL/GenBank/DDBJ databases">
        <title>Plant Genome Project.</title>
        <authorList>
            <person name="Zhang R.-G."/>
        </authorList>
    </citation>
    <scope>NUCLEOTIDE SEQUENCE [LARGE SCALE GENOMIC DNA]</scope>
    <source>
        <strain evidence="2">YNK0</strain>
        <tissue evidence="2">Leaf</tissue>
    </source>
</reference>
<feature type="transmembrane region" description="Helical" evidence="1">
    <location>
        <begin position="78"/>
        <end position="98"/>
    </location>
</feature>
<proteinExistence type="predicted"/>
<evidence type="ECO:0000256" key="1">
    <source>
        <dbReference type="SAM" id="Phobius"/>
    </source>
</evidence>